<dbReference type="GO" id="GO:0016020">
    <property type="term" value="C:membrane"/>
    <property type="evidence" value="ECO:0007669"/>
    <property type="project" value="UniProtKB-SubCell"/>
</dbReference>
<evidence type="ECO:0000313" key="10">
    <source>
        <dbReference type="EMBL" id="SFN28104.1"/>
    </source>
</evidence>
<dbReference type="AlphaFoldDB" id="A0A1I4XQF7"/>
<keyword evidence="5" id="KW-0378">Hydrolase</keyword>
<evidence type="ECO:0000256" key="5">
    <source>
        <dbReference type="ARBA" id="ARBA00022801"/>
    </source>
</evidence>
<feature type="transmembrane region" description="Helical" evidence="8">
    <location>
        <begin position="114"/>
        <end position="132"/>
    </location>
</feature>
<name>A0A1I4XQF7_9FLAO</name>
<dbReference type="GO" id="GO:0004252">
    <property type="term" value="F:serine-type endopeptidase activity"/>
    <property type="evidence" value="ECO:0007669"/>
    <property type="project" value="InterPro"/>
</dbReference>
<dbReference type="OrthoDB" id="465874at2"/>
<dbReference type="RefSeq" id="WP_093404836.1">
    <property type="nucleotide sequence ID" value="NZ_FOVL01000001.1"/>
</dbReference>
<dbReference type="GO" id="GO:0006508">
    <property type="term" value="P:proteolysis"/>
    <property type="evidence" value="ECO:0007669"/>
    <property type="project" value="UniProtKB-KW"/>
</dbReference>
<feature type="transmembrane region" description="Helical" evidence="8">
    <location>
        <begin position="139"/>
        <end position="158"/>
    </location>
</feature>
<dbReference type="Pfam" id="PF01694">
    <property type="entry name" value="Rhomboid"/>
    <property type="match status" value="1"/>
</dbReference>
<protein>
    <submittedName>
        <fullName evidence="10">Membrane associated serine protease, rhomboid family</fullName>
    </submittedName>
</protein>
<proteinExistence type="inferred from homology"/>
<dbReference type="EMBL" id="FOVL01000001">
    <property type="protein sequence ID" value="SFN28104.1"/>
    <property type="molecule type" value="Genomic_DNA"/>
</dbReference>
<keyword evidence="7 8" id="KW-0472">Membrane</keyword>
<organism evidence="10 11">
    <name type="scientific">Salegentibacter flavus</name>
    <dbReference type="NCBI Taxonomy" id="287099"/>
    <lineage>
        <taxon>Bacteria</taxon>
        <taxon>Pseudomonadati</taxon>
        <taxon>Bacteroidota</taxon>
        <taxon>Flavobacteriia</taxon>
        <taxon>Flavobacteriales</taxon>
        <taxon>Flavobacteriaceae</taxon>
        <taxon>Salegentibacter</taxon>
    </lineage>
</organism>
<keyword evidence="3 10" id="KW-0645">Protease</keyword>
<gene>
    <name evidence="10" type="ORF">SAMN05660413_00239</name>
</gene>
<dbReference type="InterPro" id="IPR035952">
    <property type="entry name" value="Rhomboid-like_sf"/>
</dbReference>
<comment type="similarity">
    <text evidence="2">Belongs to the peptidase S54 family.</text>
</comment>
<dbReference type="InterPro" id="IPR022764">
    <property type="entry name" value="Peptidase_S54_rhomboid_dom"/>
</dbReference>
<feature type="transmembrane region" description="Helical" evidence="8">
    <location>
        <begin position="67"/>
        <end position="85"/>
    </location>
</feature>
<dbReference type="PANTHER" id="PTHR43066:SF1">
    <property type="entry name" value="RHOMBOID PROTEIN 2"/>
    <property type="match status" value="1"/>
</dbReference>
<evidence type="ECO:0000256" key="3">
    <source>
        <dbReference type="ARBA" id="ARBA00022670"/>
    </source>
</evidence>
<keyword evidence="4 8" id="KW-0812">Transmembrane</keyword>
<dbReference type="SUPFAM" id="SSF144091">
    <property type="entry name" value="Rhomboid-like"/>
    <property type="match status" value="1"/>
</dbReference>
<reference evidence="10 11" key="1">
    <citation type="submission" date="2016-10" db="EMBL/GenBank/DDBJ databases">
        <authorList>
            <person name="de Groot N.N."/>
        </authorList>
    </citation>
    <scope>NUCLEOTIDE SEQUENCE [LARGE SCALE GENOMIC DNA]</scope>
    <source>
        <strain evidence="10 11">DSM 17794</strain>
    </source>
</reference>
<dbReference type="Gene3D" id="1.20.1540.10">
    <property type="entry name" value="Rhomboid-like"/>
    <property type="match status" value="1"/>
</dbReference>
<feature type="transmembrane region" description="Helical" evidence="8">
    <location>
        <begin position="7"/>
        <end position="30"/>
    </location>
</feature>
<feature type="transmembrane region" description="Helical" evidence="8">
    <location>
        <begin position="164"/>
        <end position="183"/>
    </location>
</feature>
<evidence type="ECO:0000259" key="9">
    <source>
        <dbReference type="Pfam" id="PF01694"/>
    </source>
</evidence>
<feature type="transmembrane region" description="Helical" evidence="8">
    <location>
        <begin position="92"/>
        <end position="108"/>
    </location>
</feature>
<feature type="domain" description="Peptidase S54 rhomboid" evidence="9">
    <location>
        <begin position="53"/>
        <end position="185"/>
    </location>
</feature>
<sequence length="253" mass="29677">MKQAESFVFSTRVVGYPILFVLLIWLVFWFEVRFNVNLNMYGVRPREITGLRGILFSPFIHGDLKHLFNNSVPLLVLSMSLFYFYRKISWQVLLIGLVITGLLTWIIGRPSNHIGASGVIYMLAAFLFFKGVFSGYFRLIALSLIVVFLYGGMLWYVAPIEPGISWEGHLSGLITGFGLSLIYRRNIAKKPKYEWEKPEYNEENDRFMRHFDKNGNFIEHLPEDEVEENPPEDLTQDKITYRYFYKESKDRKE</sequence>
<evidence type="ECO:0000256" key="2">
    <source>
        <dbReference type="ARBA" id="ARBA00009045"/>
    </source>
</evidence>
<accession>A0A1I4XQF7</accession>
<evidence type="ECO:0000256" key="6">
    <source>
        <dbReference type="ARBA" id="ARBA00022989"/>
    </source>
</evidence>
<evidence type="ECO:0000313" key="11">
    <source>
        <dbReference type="Proteomes" id="UP000199153"/>
    </source>
</evidence>
<dbReference type="STRING" id="287099.SAMN05660413_00239"/>
<keyword evidence="6 8" id="KW-1133">Transmembrane helix</keyword>
<evidence type="ECO:0000256" key="7">
    <source>
        <dbReference type="ARBA" id="ARBA00023136"/>
    </source>
</evidence>
<evidence type="ECO:0000256" key="4">
    <source>
        <dbReference type="ARBA" id="ARBA00022692"/>
    </source>
</evidence>
<keyword evidence="11" id="KW-1185">Reference proteome</keyword>
<dbReference type="Proteomes" id="UP000199153">
    <property type="component" value="Unassembled WGS sequence"/>
</dbReference>
<comment type="subcellular location">
    <subcellularLocation>
        <location evidence="1">Membrane</location>
        <topology evidence="1">Multi-pass membrane protein</topology>
    </subcellularLocation>
</comment>
<dbReference type="PANTHER" id="PTHR43066">
    <property type="entry name" value="RHOMBOID-RELATED PROTEIN"/>
    <property type="match status" value="1"/>
</dbReference>
<evidence type="ECO:0000256" key="1">
    <source>
        <dbReference type="ARBA" id="ARBA00004141"/>
    </source>
</evidence>
<evidence type="ECO:0000256" key="8">
    <source>
        <dbReference type="SAM" id="Phobius"/>
    </source>
</evidence>